<name>A0A0E3P0G4_9EURY</name>
<dbReference type="HOGENOM" id="CLU_118479_2_0_2"/>
<dbReference type="AlphaFoldDB" id="A0A0E3P0G4"/>
<dbReference type="Pfam" id="PF08780">
    <property type="entry name" value="NTase_sub_bind"/>
    <property type="match status" value="1"/>
</dbReference>
<dbReference type="InterPro" id="IPR010235">
    <property type="entry name" value="HepT"/>
</dbReference>
<accession>A0A0E3P0G4</accession>
<dbReference type="KEGG" id="msw:MSSIT_0070"/>
<dbReference type="GeneID" id="24858819"/>
<dbReference type="RefSeq" id="WP_048169066.1">
    <property type="nucleotide sequence ID" value="NZ_CP009506.1"/>
</dbReference>
<keyword evidence="2" id="KW-1185">Reference proteome</keyword>
<dbReference type="PATRIC" id="fig|1434120.4.peg.93"/>
<dbReference type="OrthoDB" id="131204at2157"/>
<dbReference type="SUPFAM" id="SSF81593">
    <property type="entry name" value="Nucleotidyltransferase substrate binding subunit/domain"/>
    <property type="match status" value="1"/>
</dbReference>
<protein>
    <submittedName>
        <fullName evidence="1">Putative nucleotidyltransferase</fullName>
    </submittedName>
</protein>
<dbReference type="EMBL" id="CP009506">
    <property type="protein sequence ID" value="AKB26789.1"/>
    <property type="molecule type" value="Genomic_DNA"/>
</dbReference>
<proteinExistence type="predicted"/>
<reference evidence="1 2" key="1">
    <citation type="submission" date="2014-07" db="EMBL/GenBank/DDBJ databases">
        <title>Methanogenic archaea and the global carbon cycle.</title>
        <authorList>
            <person name="Henriksen J.R."/>
            <person name="Luke J."/>
            <person name="Reinhart S."/>
            <person name="Benedict M.N."/>
            <person name="Youngblut N.D."/>
            <person name="Metcalf M.E."/>
            <person name="Whitaker R.J."/>
            <person name="Metcalf W.W."/>
        </authorList>
    </citation>
    <scope>NUCLEOTIDE SEQUENCE [LARGE SCALE GENOMIC DNA]</scope>
    <source>
        <strain evidence="1 2">T4/M</strain>
    </source>
</reference>
<keyword evidence="1" id="KW-0808">Transferase</keyword>
<gene>
    <name evidence="1" type="ORF">MSSIT_0070</name>
</gene>
<sequence length="144" mass="17115">MQNLNLKRELTTKSLTSFHEILSEPYSPIIRDATLLRFQRSVEIFCSLLKDYLCIHEGFVCESPKSCIKRTFKVEFMDEEETVQALEMLDRREEIKNIAEHSNFEEVAEEIYRQVGDYWKLMDEVCRRVVERVELDFPGSPEEK</sequence>
<organism evidence="1 2">
    <name type="scientific">Methanosarcina siciliae T4/M</name>
    <dbReference type="NCBI Taxonomy" id="1434120"/>
    <lineage>
        <taxon>Archaea</taxon>
        <taxon>Methanobacteriati</taxon>
        <taxon>Methanobacteriota</taxon>
        <taxon>Stenosarchaea group</taxon>
        <taxon>Methanomicrobia</taxon>
        <taxon>Methanosarcinales</taxon>
        <taxon>Methanosarcinaceae</taxon>
        <taxon>Methanosarcina</taxon>
    </lineage>
</organism>
<dbReference type="Proteomes" id="UP000033111">
    <property type="component" value="Chromosome"/>
</dbReference>
<dbReference type="Gene3D" id="1.20.120.330">
    <property type="entry name" value="Nucleotidyltransferases domain 2"/>
    <property type="match status" value="1"/>
</dbReference>
<dbReference type="GO" id="GO:0016740">
    <property type="term" value="F:transferase activity"/>
    <property type="evidence" value="ECO:0007669"/>
    <property type="project" value="UniProtKB-KW"/>
</dbReference>
<evidence type="ECO:0000313" key="1">
    <source>
        <dbReference type="EMBL" id="AKB26789.1"/>
    </source>
</evidence>
<evidence type="ECO:0000313" key="2">
    <source>
        <dbReference type="Proteomes" id="UP000033111"/>
    </source>
</evidence>